<evidence type="ECO:0000259" key="6">
    <source>
        <dbReference type="Pfam" id="PF01386"/>
    </source>
</evidence>
<evidence type="ECO:0000256" key="5">
    <source>
        <dbReference type="SAM" id="MobiDB-lite"/>
    </source>
</evidence>
<dbReference type="GO" id="GO:0008097">
    <property type="term" value="F:5S rRNA binding"/>
    <property type="evidence" value="ECO:0007669"/>
    <property type="project" value="TreeGrafter"/>
</dbReference>
<dbReference type="InterPro" id="IPR020930">
    <property type="entry name" value="Ribosomal_uL5_bac-type"/>
</dbReference>
<dbReference type="CDD" id="cd00495">
    <property type="entry name" value="Ribosomal_L25_TL5_CTC"/>
    <property type="match status" value="1"/>
</dbReference>
<protein>
    <submittedName>
        <fullName evidence="7">Unannotated protein</fullName>
    </submittedName>
</protein>
<dbReference type="InterPro" id="IPR011035">
    <property type="entry name" value="Ribosomal_bL25/Gln-tRNA_synth"/>
</dbReference>
<keyword evidence="1" id="KW-0699">rRNA-binding</keyword>
<proteinExistence type="predicted"/>
<organism evidence="7">
    <name type="scientific">freshwater metagenome</name>
    <dbReference type="NCBI Taxonomy" id="449393"/>
    <lineage>
        <taxon>unclassified sequences</taxon>
        <taxon>metagenomes</taxon>
        <taxon>ecological metagenomes</taxon>
    </lineage>
</organism>
<evidence type="ECO:0000256" key="4">
    <source>
        <dbReference type="ARBA" id="ARBA00023274"/>
    </source>
</evidence>
<keyword evidence="3" id="KW-0689">Ribosomal protein</keyword>
<dbReference type="AlphaFoldDB" id="A0A6J7L911"/>
<dbReference type="SUPFAM" id="SSF50715">
    <property type="entry name" value="Ribosomal protein L25-like"/>
    <property type="match status" value="1"/>
</dbReference>
<evidence type="ECO:0000256" key="3">
    <source>
        <dbReference type="ARBA" id="ARBA00022980"/>
    </source>
</evidence>
<feature type="region of interest" description="Disordered" evidence="5">
    <location>
        <begin position="164"/>
        <end position="191"/>
    </location>
</feature>
<dbReference type="PANTHER" id="PTHR33284">
    <property type="entry name" value="RIBOSOMAL PROTEIN L25/GLN-TRNA SYNTHETASE, ANTI-CODON-BINDING DOMAIN-CONTAINING PROTEIN"/>
    <property type="match status" value="1"/>
</dbReference>
<evidence type="ECO:0000256" key="2">
    <source>
        <dbReference type="ARBA" id="ARBA00022884"/>
    </source>
</evidence>
<sequence>MTNVAIAAVPRDDFGKGVARKLRAAGLVPAVIYGHESEVRHVSLPAHELNMALTKTKVVLEVVVDGATLVVAPRQIQRDPVRRIIEHVDLVLLSDKEQRERAAEARLIDLAEEAAIEAGLDPMAVAEAAQAAVARGIRPADAIDVALDDVRAAQLAQAESAAANAAAEDAADAADVAATNAAAESAASDAS</sequence>
<dbReference type="GO" id="GO:0006412">
    <property type="term" value="P:translation"/>
    <property type="evidence" value="ECO:0007669"/>
    <property type="project" value="InterPro"/>
</dbReference>
<keyword evidence="4" id="KW-0687">Ribonucleoprotein</keyword>
<keyword evidence="2" id="KW-0694">RNA-binding</keyword>
<feature type="domain" description="Large ribosomal subunit protein bL25 L25" evidence="6">
    <location>
        <begin position="6"/>
        <end position="90"/>
    </location>
</feature>
<dbReference type="Gene3D" id="2.40.240.10">
    <property type="entry name" value="Ribosomal Protein L25, Chain P"/>
    <property type="match status" value="1"/>
</dbReference>
<dbReference type="GO" id="GO:0003735">
    <property type="term" value="F:structural constituent of ribosome"/>
    <property type="evidence" value="ECO:0007669"/>
    <property type="project" value="InterPro"/>
</dbReference>
<dbReference type="EMBL" id="CAFBNF010000393">
    <property type="protein sequence ID" value="CAB4965088.1"/>
    <property type="molecule type" value="Genomic_DNA"/>
</dbReference>
<name>A0A6J7L911_9ZZZZ</name>
<reference evidence="7" key="1">
    <citation type="submission" date="2020-05" db="EMBL/GenBank/DDBJ databases">
        <authorList>
            <person name="Chiriac C."/>
            <person name="Salcher M."/>
            <person name="Ghai R."/>
            <person name="Kavagutti S V."/>
        </authorList>
    </citation>
    <scope>NUCLEOTIDE SEQUENCE</scope>
</reference>
<accession>A0A6J7L911</accession>
<dbReference type="InterPro" id="IPR029751">
    <property type="entry name" value="Ribosomal_L25_dom"/>
</dbReference>
<gene>
    <name evidence="7" type="ORF">UFOPK3773_02343</name>
</gene>
<dbReference type="Pfam" id="PF01386">
    <property type="entry name" value="Ribosomal_L25p"/>
    <property type="match status" value="1"/>
</dbReference>
<dbReference type="InterPro" id="IPR020056">
    <property type="entry name" value="Rbsml_bL25/Gln-tRNA_synth_N"/>
</dbReference>
<evidence type="ECO:0000313" key="7">
    <source>
        <dbReference type="EMBL" id="CAB4965088.1"/>
    </source>
</evidence>
<evidence type="ECO:0000256" key="1">
    <source>
        <dbReference type="ARBA" id="ARBA00022730"/>
    </source>
</evidence>
<dbReference type="GO" id="GO:0022625">
    <property type="term" value="C:cytosolic large ribosomal subunit"/>
    <property type="evidence" value="ECO:0007669"/>
    <property type="project" value="TreeGrafter"/>
</dbReference>
<dbReference type="PANTHER" id="PTHR33284:SF1">
    <property type="entry name" value="RIBOSOMAL PROTEIN L25_GLN-TRNA SYNTHETASE, ANTI-CODON-BINDING DOMAIN-CONTAINING PROTEIN"/>
    <property type="match status" value="1"/>
</dbReference>